<accession>B3FJI8</accession>
<gene>
    <name evidence="1" type="ORF">201phi2-1p328</name>
</gene>
<name>B3FJI8_BP201</name>
<protein>
    <submittedName>
        <fullName evidence="1">Uncharacterized protein</fullName>
    </submittedName>
</protein>
<keyword evidence="2" id="KW-1185">Reference proteome</keyword>
<evidence type="ECO:0000313" key="2">
    <source>
        <dbReference type="Proteomes" id="UP000002421"/>
    </source>
</evidence>
<dbReference type="KEGG" id="vg:6372657"/>
<reference evidence="1 2" key="1">
    <citation type="journal article" date="2008" name="Virology">
        <title>Characterization of Pseudomonas chlororaphis myovirus 201varphi2-1 via genomic sequencing, mass spectrometry, and electron microscopy.</title>
        <authorList>
            <person name="Thomas J.A."/>
            <person name="Rolando M.R."/>
            <person name="Carroll C.A."/>
            <person name="Shen P.S."/>
            <person name="Belnap D.M."/>
            <person name="Weintraub S.T."/>
            <person name="Serwer P."/>
            <person name="Hardies S.C."/>
        </authorList>
    </citation>
    <scope>NUCLEOTIDE SEQUENCE</scope>
</reference>
<organism evidence="1 2">
    <name type="scientific">Pseudomonas phage 201phi2-1</name>
    <name type="common">Pseudomonas chlororaphis phage 201phi2-1</name>
    <dbReference type="NCBI Taxonomy" id="198110"/>
    <lineage>
        <taxon>Viruses</taxon>
        <taxon>Duplodnaviria</taxon>
        <taxon>Heunggongvirae</taxon>
        <taxon>Uroviricota</taxon>
        <taxon>Caudoviricetes</taxon>
        <taxon>Chimalliviridae</taxon>
        <taxon>Serwervirus</taxon>
        <taxon>Serwervirus 201phi21</taxon>
    </lineage>
</organism>
<sequence>MYPTKADYKAAVNGEKPWPVSPTPVDFEVPEVKGVVLKDSLKVPDVPGEEDGFTNHEYRLNQGGLNGGDLLGTRQVSNRVIVIAPTIEDVVKFSAALPEFFRVHHPISLPDAIEQNIRPEPCQIIHVTREEVNTYRDEKRGRVFFLAYAIFENIEGYGGWVDLRDQNDCKWGRNPVRHAPGCTRSFQVLNGETTIEEIKAKCGFQ</sequence>
<evidence type="ECO:0000313" key="1">
    <source>
        <dbReference type="EMBL" id="ABY63153.1"/>
    </source>
</evidence>
<organismHost>
    <name type="scientific">Pseudomonas chlororaphis</name>
    <dbReference type="NCBI Taxonomy" id="587753"/>
</organismHost>
<dbReference type="Proteomes" id="UP000002421">
    <property type="component" value="Segment"/>
</dbReference>
<dbReference type="EMBL" id="EU197055">
    <property type="protein sequence ID" value="ABY63153.1"/>
    <property type="molecule type" value="Genomic_DNA"/>
</dbReference>
<proteinExistence type="predicted"/>
<dbReference type="RefSeq" id="YP_001957049.1">
    <property type="nucleotide sequence ID" value="NC_010821.1"/>
</dbReference>